<organism evidence="2 3">
    <name type="scientific">Pseudomonas knackmussii</name>
    <dbReference type="NCBI Taxonomy" id="65741"/>
    <lineage>
        <taxon>Bacteria</taxon>
        <taxon>Pseudomonadati</taxon>
        <taxon>Pseudomonadota</taxon>
        <taxon>Gammaproteobacteria</taxon>
        <taxon>Pseudomonadales</taxon>
        <taxon>Pseudomonadaceae</taxon>
        <taxon>Pseudomonas</taxon>
    </lineage>
</organism>
<dbReference type="Gene3D" id="1.20.1440.40">
    <property type="entry name" value="YqcC-like"/>
    <property type="match status" value="1"/>
</dbReference>
<reference evidence="2 3" key="1">
    <citation type="submission" date="2022-04" db="EMBL/GenBank/DDBJ databases">
        <title>Pseudomonas knackmussii B09-2.</title>
        <authorList>
            <person name="Deng Y."/>
        </authorList>
    </citation>
    <scope>NUCLEOTIDE SEQUENCE [LARGE SCALE GENOMIC DNA]</scope>
    <source>
        <strain evidence="2 3">B09-2</strain>
    </source>
</reference>
<dbReference type="EMBL" id="CP096208">
    <property type="protein sequence ID" value="UPQ81929.1"/>
    <property type="molecule type" value="Genomic_DNA"/>
</dbReference>
<feature type="domain" description="YqcC-like" evidence="1">
    <location>
        <begin position="8"/>
        <end position="104"/>
    </location>
</feature>
<dbReference type="PANTHER" id="PTHR39586:SF1">
    <property type="entry name" value="CYTOPLASMIC PROTEIN"/>
    <property type="match status" value="1"/>
</dbReference>
<dbReference type="InterPro" id="IPR036814">
    <property type="entry name" value="YqcC-like_sf"/>
</dbReference>
<dbReference type="Pfam" id="PF04287">
    <property type="entry name" value="DUF446"/>
    <property type="match status" value="1"/>
</dbReference>
<dbReference type="InterPro" id="IPR023376">
    <property type="entry name" value="YqcC-like_dom"/>
</dbReference>
<protein>
    <submittedName>
        <fullName evidence="2">YqcC family protein</fullName>
    </submittedName>
</protein>
<gene>
    <name evidence="2" type="ORF">M0M42_16185</name>
</gene>
<evidence type="ECO:0000259" key="1">
    <source>
        <dbReference type="Pfam" id="PF04287"/>
    </source>
</evidence>
<dbReference type="PANTHER" id="PTHR39586">
    <property type="entry name" value="CYTOPLASMIC PROTEIN-RELATED"/>
    <property type="match status" value="1"/>
</dbReference>
<sequence>MDARVAELADQLLLIERELRVLDLWDTSAPDARALASQEPFCVDTLSFEQWLQWIFLPRMKVILEREEALPAVSGILSMAEAVYQTQPHRMAGLLKALGRFDALISRGVGD</sequence>
<name>A0ABY4KMZ2_9PSED</name>
<evidence type="ECO:0000313" key="3">
    <source>
        <dbReference type="Proteomes" id="UP000831189"/>
    </source>
</evidence>
<dbReference type="PIRSF" id="PIRSF006257">
    <property type="entry name" value="UCP006257"/>
    <property type="match status" value="1"/>
</dbReference>
<dbReference type="SUPFAM" id="SSF158452">
    <property type="entry name" value="YqcC-like"/>
    <property type="match status" value="1"/>
</dbReference>
<dbReference type="InterPro" id="IPR007384">
    <property type="entry name" value="UCP006257"/>
</dbReference>
<proteinExistence type="predicted"/>
<dbReference type="Proteomes" id="UP000831189">
    <property type="component" value="Chromosome"/>
</dbReference>
<accession>A0ABY4KMZ2</accession>
<keyword evidence="3" id="KW-1185">Reference proteome</keyword>
<evidence type="ECO:0000313" key="2">
    <source>
        <dbReference type="EMBL" id="UPQ81929.1"/>
    </source>
</evidence>